<accession>A0AC61N547</accession>
<proteinExistence type="predicted"/>
<dbReference type="Proteomes" id="UP000682782">
    <property type="component" value="Chromosome"/>
</dbReference>
<reference evidence="1" key="1">
    <citation type="submission" date="2021-01" db="EMBL/GenBank/DDBJ databases">
        <title>Complete genome sequence of Clostridiales bacterium R-7.</title>
        <authorList>
            <person name="Mahoney-Kurpe S.C."/>
            <person name="Palevich N."/>
            <person name="Koike S."/>
            <person name="Moon C.D."/>
            <person name="Attwood G.T."/>
        </authorList>
    </citation>
    <scope>NUCLEOTIDE SEQUENCE</scope>
    <source>
        <strain evidence="1">R-7</strain>
    </source>
</reference>
<name>A0AC61N547_9FIRM</name>
<dbReference type="EMBL" id="CP068393">
    <property type="protein sequence ID" value="QUC66364.1"/>
    <property type="molecule type" value="Genomic_DNA"/>
</dbReference>
<gene>
    <name evidence="1" type="ORF">JYE49_10905</name>
</gene>
<keyword evidence="2" id="KW-1185">Reference proteome</keyword>
<evidence type="ECO:0000313" key="2">
    <source>
        <dbReference type="Proteomes" id="UP000682782"/>
    </source>
</evidence>
<organism evidence="1 2">
    <name type="scientific">Aristaeella hokkaidonensis</name>
    <dbReference type="NCBI Taxonomy" id="3046382"/>
    <lineage>
        <taxon>Bacteria</taxon>
        <taxon>Bacillati</taxon>
        <taxon>Bacillota</taxon>
        <taxon>Clostridia</taxon>
        <taxon>Eubacteriales</taxon>
        <taxon>Aristaeellaceae</taxon>
        <taxon>Aristaeella</taxon>
    </lineage>
</organism>
<evidence type="ECO:0000313" key="1">
    <source>
        <dbReference type="EMBL" id="QUC66364.1"/>
    </source>
</evidence>
<protein>
    <submittedName>
        <fullName evidence="1">Uncharacterized protein</fullName>
    </submittedName>
</protein>
<sequence length="288" mass="33229">MMKKFIVVLSIIIFMFVSISQADESLGGISEDTLVYYYPVVGQYYHLNPKCRIPSEYPQMESYFKYSERVEAPYCNLLPCEVCTTPLEQEDGPLFSSFGEVSDENRAIFGEDFCIAIVKKEGQYYRVVTKVDEKAKALLTNALALENEEECQKAINTYIEYCKALPIYYDEVITAVPLRDEELKTLEGKSLEDMLNEGYDLYVNEDDENAGDDVITFVKDFYEYMITIIESQEESHNHDDGICLDELIVEHAEFLDFSDNAFDICYRPDGTWIQPEDIGIDIHPMHHE</sequence>